<name>A0A2M8LBC1_9BACT</name>
<comment type="caution">
    <text evidence="1">The sequence shown here is derived from an EMBL/GenBank/DDBJ whole genome shotgun (WGS) entry which is preliminary data.</text>
</comment>
<gene>
    <name evidence="1" type="ORF">COV01_03770</name>
</gene>
<organism evidence="1 2">
    <name type="scientific">Candidatus Taylorbacteria bacterium CG10_big_fil_rev_8_21_14_0_10_41_48</name>
    <dbReference type="NCBI Taxonomy" id="1975024"/>
    <lineage>
        <taxon>Bacteria</taxon>
        <taxon>Candidatus Tayloriibacteriota</taxon>
    </lineage>
</organism>
<reference evidence="2" key="1">
    <citation type="submission" date="2017-09" db="EMBL/GenBank/DDBJ databases">
        <title>Depth-based differentiation of microbial function through sediment-hosted aquifers and enrichment of novel symbionts in the deep terrestrial subsurface.</title>
        <authorList>
            <person name="Probst A.J."/>
            <person name="Ladd B."/>
            <person name="Jarett J.K."/>
            <person name="Geller-Mcgrath D.E."/>
            <person name="Sieber C.M.K."/>
            <person name="Emerson J.B."/>
            <person name="Anantharaman K."/>
            <person name="Thomas B.C."/>
            <person name="Malmstrom R."/>
            <person name="Stieglmeier M."/>
            <person name="Klingl A."/>
            <person name="Woyke T."/>
            <person name="Ryan C.M."/>
            <person name="Banfield J.F."/>
        </authorList>
    </citation>
    <scope>NUCLEOTIDE SEQUENCE [LARGE SCALE GENOMIC DNA]</scope>
</reference>
<evidence type="ECO:0000313" key="1">
    <source>
        <dbReference type="EMBL" id="PJE73929.1"/>
    </source>
</evidence>
<accession>A0A2M8LBC1</accession>
<proteinExistence type="predicted"/>
<protein>
    <submittedName>
        <fullName evidence="1">Uncharacterized protein</fullName>
    </submittedName>
</protein>
<dbReference type="EMBL" id="PFEQ01000014">
    <property type="protein sequence ID" value="PJE73929.1"/>
    <property type="molecule type" value="Genomic_DNA"/>
</dbReference>
<evidence type="ECO:0000313" key="2">
    <source>
        <dbReference type="Proteomes" id="UP000228700"/>
    </source>
</evidence>
<dbReference type="AlphaFoldDB" id="A0A2M8LBC1"/>
<dbReference type="Proteomes" id="UP000228700">
    <property type="component" value="Unassembled WGS sequence"/>
</dbReference>
<sequence length="294" mass="32680">MATSEKVLIELNYEGRDVDNGSMSVEDMVPALQGFSSAYGKIAGLSDLEVRHSLRVTAVEKGSFHILLDVSTFIVQNKDQLEAIASVTTIASLGLSGAIGIVKAIMWTIQLTKHTEKKPYSETINANNQSIVVTNSKNVSVEVPIQIFQIFKSGSVSADLNKIVQPLETGKIDSTEIVAKTKQETIKEKILVDEKKFFDVEEIVITKTQEMWLTGMLNSLTKTTNRGFFLLNDGSRISYKLANDKPENLYPFFIHKGLVKVKCVAHMDENLKPAQIDIFDIEKAQQDFDFKTNG</sequence>